<dbReference type="EMBL" id="CZPZ01000032">
    <property type="protein sequence ID" value="CUS38407.1"/>
    <property type="molecule type" value="Genomic_DNA"/>
</dbReference>
<reference evidence="2" key="1">
    <citation type="submission" date="2015-10" db="EMBL/GenBank/DDBJ databases">
        <authorList>
            <person name="Luecker S."/>
            <person name="Luecker S."/>
        </authorList>
    </citation>
    <scope>NUCLEOTIDE SEQUENCE [LARGE SCALE GENOMIC DNA]</scope>
</reference>
<gene>
    <name evidence="1" type="ORF">COMA2_50071</name>
</gene>
<evidence type="ECO:0000313" key="2">
    <source>
        <dbReference type="Proteomes" id="UP000198736"/>
    </source>
</evidence>
<name>A0A0S4LLE3_9BACT</name>
<dbReference type="AlphaFoldDB" id="A0A0S4LLE3"/>
<dbReference type="STRING" id="1742973.COMA2_50071"/>
<accession>A0A0S4LLE3</accession>
<organism evidence="1 2">
    <name type="scientific">Candidatus Nitrospira nitrificans</name>
    <dbReference type="NCBI Taxonomy" id="1742973"/>
    <lineage>
        <taxon>Bacteria</taxon>
        <taxon>Pseudomonadati</taxon>
        <taxon>Nitrospirota</taxon>
        <taxon>Nitrospiria</taxon>
        <taxon>Nitrospirales</taxon>
        <taxon>Nitrospiraceae</taxon>
        <taxon>Nitrospira</taxon>
    </lineage>
</organism>
<protein>
    <submittedName>
        <fullName evidence="1">Uncharacterized protein</fullName>
    </submittedName>
</protein>
<keyword evidence="2" id="KW-1185">Reference proteome</keyword>
<sequence length="81" mass="9441">MRFKTGRSSLSAHEGFAGQFHRYGHVHEQVLTFHEKPDDVLITIRIEDHQDYEQFSIPHCQRHGILLFILSPARSSSSRRP</sequence>
<evidence type="ECO:0000313" key="1">
    <source>
        <dbReference type="EMBL" id="CUS38407.1"/>
    </source>
</evidence>
<dbReference type="Proteomes" id="UP000198736">
    <property type="component" value="Unassembled WGS sequence"/>
</dbReference>
<proteinExistence type="predicted"/>